<proteinExistence type="inferred from homology"/>
<dbReference type="Proteomes" id="UP000240317">
    <property type="component" value="Unassembled WGS sequence"/>
</dbReference>
<comment type="similarity">
    <text evidence="1">Belongs to the UPF0301 (AlgH) family.</text>
</comment>
<dbReference type="PANTHER" id="PTHR30327">
    <property type="entry name" value="UNCHARACTERIZED PROTEIN YQGE"/>
    <property type="match status" value="1"/>
</dbReference>
<name>A0A2T3W992_9DEIO</name>
<dbReference type="AlphaFoldDB" id="A0A2T3W992"/>
<evidence type="ECO:0000313" key="2">
    <source>
        <dbReference type="EMBL" id="PTA68323.1"/>
    </source>
</evidence>
<dbReference type="EMBL" id="PYSV01000006">
    <property type="protein sequence ID" value="PTA68323.1"/>
    <property type="molecule type" value="Genomic_DNA"/>
</dbReference>
<dbReference type="OrthoDB" id="9807486at2"/>
<accession>A0A2T3W992</accession>
<evidence type="ECO:0000313" key="3">
    <source>
        <dbReference type="Proteomes" id="UP000240317"/>
    </source>
</evidence>
<organism evidence="2 3">
    <name type="scientific">Deinococcus arcticus</name>
    <dbReference type="NCBI Taxonomy" id="2136176"/>
    <lineage>
        <taxon>Bacteria</taxon>
        <taxon>Thermotogati</taxon>
        <taxon>Deinococcota</taxon>
        <taxon>Deinococci</taxon>
        <taxon>Deinococcales</taxon>
        <taxon>Deinococcaceae</taxon>
        <taxon>Deinococcus</taxon>
    </lineage>
</organism>
<dbReference type="SUPFAM" id="SSF143456">
    <property type="entry name" value="VC0467-like"/>
    <property type="match status" value="1"/>
</dbReference>
<sequence>MSSLITFLVASPHLRGGVFEGTVILLLEHDQKGAMGLIVNAPMPHTVSDLLPDAPGQAAPAWLGGPVDPTLGWCLYPQAVGLEGEIRLLPNLNVSSSLDVLRAVMDQRQRYMLVLGYAGWSAGQLTEEAREGSWVWVEQDSPELLWEVPARERWQAALDRLGVVPGAIMPGGAQA</sequence>
<dbReference type="PANTHER" id="PTHR30327:SF1">
    <property type="entry name" value="UPF0301 PROTEIN YQGE"/>
    <property type="match status" value="1"/>
</dbReference>
<dbReference type="Pfam" id="PF02622">
    <property type="entry name" value="DUF179"/>
    <property type="match status" value="1"/>
</dbReference>
<evidence type="ECO:0000256" key="1">
    <source>
        <dbReference type="ARBA" id="ARBA00009600"/>
    </source>
</evidence>
<dbReference type="GO" id="GO:0005829">
    <property type="term" value="C:cytosol"/>
    <property type="evidence" value="ECO:0007669"/>
    <property type="project" value="TreeGrafter"/>
</dbReference>
<dbReference type="RefSeq" id="WP_107137551.1">
    <property type="nucleotide sequence ID" value="NZ_PYSV01000006.1"/>
</dbReference>
<gene>
    <name evidence="2" type="ORF">C8263_07715</name>
</gene>
<comment type="caution">
    <text evidence="2">The sequence shown here is derived from an EMBL/GenBank/DDBJ whole genome shotgun (WGS) entry which is preliminary data.</text>
</comment>
<reference evidence="2 3" key="1">
    <citation type="submission" date="2018-03" db="EMBL/GenBank/DDBJ databases">
        <title>Draft genome of Deinococcus sp. OD32.</title>
        <authorList>
            <person name="Wang X.-P."/>
            <person name="Du Z.-J."/>
        </authorList>
    </citation>
    <scope>NUCLEOTIDE SEQUENCE [LARGE SCALE GENOMIC DNA]</scope>
    <source>
        <strain evidence="2 3">OD32</strain>
    </source>
</reference>
<keyword evidence="3" id="KW-1185">Reference proteome</keyword>
<protein>
    <submittedName>
        <fullName evidence="2">DUF179 domain-containing protein</fullName>
    </submittedName>
</protein>
<dbReference type="InterPro" id="IPR003774">
    <property type="entry name" value="AlgH-like"/>
</dbReference>
<dbReference type="Gene3D" id="3.40.1740.10">
    <property type="entry name" value="VC0467-like"/>
    <property type="match status" value="1"/>
</dbReference>